<dbReference type="SUPFAM" id="SSF53067">
    <property type="entry name" value="Actin-like ATPase domain"/>
    <property type="match status" value="1"/>
</dbReference>
<dbReference type="InterPro" id="IPR031730">
    <property type="entry name" value="Carbam_trans_C"/>
</dbReference>
<dbReference type="PANTHER" id="PTHR34847">
    <property type="entry name" value="NODULATION PROTEIN U"/>
    <property type="match status" value="1"/>
</dbReference>
<dbReference type="InterPro" id="IPR051338">
    <property type="entry name" value="NodU/CmcH_Carbamoyltrnsfr"/>
</dbReference>
<dbReference type="Pfam" id="PF16861">
    <property type="entry name" value="Carbam_trans_C"/>
    <property type="match status" value="1"/>
</dbReference>
<dbReference type="Proteomes" id="UP001596523">
    <property type="component" value="Unassembled WGS sequence"/>
</dbReference>
<evidence type="ECO:0000313" key="5">
    <source>
        <dbReference type="Proteomes" id="UP001596523"/>
    </source>
</evidence>
<dbReference type="Pfam" id="PF02543">
    <property type="entry name" value="Carbam_trans_N"/>
    <property type="match status" value="1"/>
</dbReference>
<dbReference type="PANTHER" id="PTHR34847:SF1">
    <property type="entry name" value="NODULATION PROTEIN U"/>
    <property type="match status" value="1"/>
</dbReference>
<sequence>MIVLAWNGFTRVSEFFAENFGAVGTEKHYLLGHDAGASLLVDGELVAAVEEERLNREKKTTDFPAGSVKWCLEHAGLEFSDVDLLAIPWNWSAEVQDQILSDIGSAPMPDAAKQGLAGGIGRLYTEVVSHEAILADFAARTGFTPDPDKVVFVPHHLAHAMTGYYMAGMKDSAFLVSDGRAERFSALMGEIRDGRIQVFDESTIGSEYSMGLLFAAITRYLGFVPNNDEYKVMGLAGYAGPPVPNPFLEHVVELHEEGRYSFRRPLETDNPRSLEPWFEELFGPRQDTLEYQARVAAAAQEMLNVVTNHQLRALEAKTDLDHLLFEGGVALNCLNNTPLFEASRFDDMDVSFGASDTGIVIGAAVHAWLNHPDNAGELGGPEKKPAPRITPYLGPEYDEATAEQALREFGDRVEWRRLDDDEVVDQVAKLLTEKVVIGYFEGRIEHGPRALGHRSILANPHFPDIKDIINTKVKHREPFRPFAPLVIESEAPKVFEMGRKTRSPYMTFVFPVRPEFHDVIPGATHVDGTSRVQTITDQDTPRLAALLRRFTALTDVPCLINTSFNVAGEPIVCTPADALNCFLGTEIDYLVLGNYLVTKTGSSGSSGSSA</sequence>
<organism evidence="4 5">
    <name type="scientific">Streptomyces monticola</name>
    <dbReference type="NCBI Taxonomy" id="2666263"/>
    <lineage>
        <taxon>Bacteria</taxon>
        <taxon>Bacillati</taxon>
        <taxon>Actinomycetota</taxon>
        <taxon>Actinomycetes</taxon>
        <taxon>Kitasatosporales</taxon>
        <taxon>Streptomycetaceae</taxon>
        <taxon>Streptomyces</taxon>
    </lineage>
</organism>
<keyword evidence="5" id="KW-1185">Reference proteome</keyword>
<accession>A0ABW2JY67</accession>
<dbReference type="EMBL" id="JBHTCF010000032">
    <property type="protein sequence ID" value="MFC7310351.1"/>
    <property type="molecule type" value="Genomic_DNA"/>
</dbReference>
<dbReference type="RefSeq" id="WP_381840703.1">
    <property type="nucleotide sequence ID" value="NZ_JBHTCF010000032.1"/>
</dbReference>
<dbReference type="InterPro" id="IPR038152">
    <property type="entry name" value="Carbam_trans_C_sf"/>
</dbReference>
<protein>
    <submittedName>
        <fullName evidence="4">Carbamoyltransferase</fullName>
    </submittedName>
</protein>
<evidence type="ECO:0000259" key="2">
    <source>
        <dbReference type="Pfam" id="PF02543"/>
    </source>
</evidence>
<evidence type="ECO:0000256" key="1">
    <source>
        <dbReference type="ARBA" id="ARBA00006129"/>
    </source>
</evidence>
<feature type="domain" description="Carbamoyltransferase" evidence="2">
    <location>
        <begin position="33"/>
        <end position="365"/>
    </location>
</feature>
<name>A0ABW2JY67_9ACTN</name>
<dbReference type="InterPro" id="IPR003696">
    <property type="entry name" value="Carbtransf_dom"/>
</dbReference>
<evidence type="ECO:0000259" key="3">
    <source>
        <dbReference type="Pfam" id="PF16861"/>
    </source>
</evidence>
<proteinExistence type="inferred from homology"/>
<feature type="domain" description="Carbamoyltransferase C-terminal" evidence="3">
    <location>
        <begin position="428"/>
        <end position="599"/>
    </location>
</feature>
<dbReference type="InterPro" id="IPR043129">
    <property type="entry name" value="ATPase_NBD"/>
</dbReference>
<comment type="similarity">
    <text evidence="1">Belongs to the NodU/CmcH family.</text>
</comment>
<dbReference type="Gene3D" id="3.30.420.40">
    <property type="match status" value="2"/>
</dbReference>
<dbReference type="Gene3D" id="3.90.870.20">
    <property type="entry name" value="Carbamoyltransferase, C-terminal domain"/>
    <property type="match status" value="1"/>
</dbReference>
<evidence type="ECO:0000313" key="4">
    <source>
        <dbReference type="EMBL" id="MFC7310351.1"/>
    </source>
</evidence>
<comment type="caution">
    <text evidence="4">The sequence shown here is derived from an EMBL/GenBank/DDBJ whole genome shotgun (WGS) entry which is preliminary data.</text>
</comment>
<gene>
    <name evidence="4" type="ORF">ACFQVC_39840</name>
</gene>
<reference evidence="5" key="1">
    <citation type="journal article" date="2019" name="Int. J. Syst. Evol. Microbiol.">
        <title>The Global Catalogue of Microorganisms (GCM) 10K type strain sequencing project: providing services to taxonomists for standard genome sequencing and annotation.</title>
        <authorList>
            <consortium name="The Broad Institute Genomics Platform"/>
            <consortium name="The Broad Institute Genome Sequencing Center for Infectious Disease"/>
            <person name="Wu L."/>
            <person name="Ma J."/>
        </authorList>
    </citation>
    <scope>NUCLEOTIDE SEQUENCE [LARGE SCALE GENOMIC DNA]</scope>
    <source>
        <strain evidence="5">SYNS20</strain>
    </source>
</reference>